<protein>
    <submittedName>
        <fullName evidence="2">Uncharacterized protein</fullName>
    </submittedName>
</protein>
<accession>A0ABQ9H8H6</accession>
<keyword evidence="3" id="KW-1185">Reference proteome</keyword>
<dbReference type="EMBL" id="JARBHB010000006">
    <property type="protein sequence ID" value="KAJ8880607.1"/>
    <property type="molecule type" value="Genomic_DNA"/>
</dbReference>
<proteinExistence type="predicted"/>
<evidence type="ECO:0000256" key="1">
    <source>
        <dbReference type="SAM" id="MobiDB-lite"/>
    </source>
</evidence>
<evidence type="ECO:0000313" key="2">
    <source>
        <dbReference type="EMBL" id="KAJ8880607.1"/>
    </source>
</evidence>
<name>A0ABQ9H8H6_9NEOP</name>
<organism evidence="2 3">
    <name type="scientific">Dryococelus australis</name>
    <dbReference type="NCBI Taxonomy" id="614101"/>
    <lineage>
        <taxon>Eukaryota</taxon>
        <taxon>Metazoa</taxon>
        <taxon>Ecdysozoa</taxon>
        <taxon>Arthropoda</taxon>
        <taxon>Hexapoda</taxon>
        <taxon>Insecta</taxon>
        <taxon>Pterygota</taxon>
        <taxon>Neoptera</taxon>
        <taxon>Polyneoptera</taxon>
        <taxon>Phasmatodea</taxon>
        <taxon>Verophasmatodea</taxon>
        <taxon>Anareolatae</taxon>
        <taxon>Phasmatidae</taxon>
        <taxon>Eurycanthinae</taxon>
        <taxon>Dryococelus</taxon>
    </lineage>
</organism>
<reference evidence="2 3" key="1">
    <citation type="submission" date="2023-02" db="EMBL/GenBank/DDBJ databases">
        <title>LHISI_Scaffold_Assembly.</title>
        <authorList>
            <person name="Stuart O.P."/>
            <person name="Cleave R."/>
            <person name="Magrath M.J.L."/>
            <person name="Mikheyev A.S."/>
        </authorList>
    </citation>
    <scope>NUCLEOTIDE SEQUENCE [LARGE SCALE GENOMIC DNA]</scope>
    <source>
        <strain evidence="2">Daus_M_001</strain>
        <tissue evidence="2">Leg muscle</tissue>
    </source>
</reference>
<comment type="caution">
    <text evidence="2">The sequence shown here is derived from an EMBL/GenBank/DDBJ whole genome shotgun (WGS) entry which is preliminary data.</text>
</comment>
<feature type="region of interest" description="Disordered" evidence="1">
    <location>
        <begin position="374"/>
        <end position="405"/>
    </location>
</feature>
<gene>
    <name evidence="2" type="ORF">PR048_017077</name>
</gene>
<sequence>MKPEGEWGCKHPPPSLAPKRIFYCNCLTTRPHLDEPGSTPGAPPPGFSHVGIVPDDACGLLVFSGISRFPRPFIPVLLYTLLTSLLLALKTSTHVSAPLMTVWYKEIDAARNDEKSEPNSGRTEFGTSPYFPKLRVLVTSSRDACLCEYPSLSHYFLMAGWDLEAFKIVYTGEKVSDRCLSAPTRNVKQRVRDGNRPTAGAAFRQPITNRTLPARPSALRRVPGEGHGAPPAPRRQAHMAPRASGGAVRLHASHPRRTGFNPRLVYSGFSQVESYGTMPLIGGFSRGSSIPPTLHTPPTSSSSALNTSMEKHAKPATLVSEGDVFPAPRRSSLNRDRLGYNWRLHAMPLRHMNRSREKWLAKSLYTAQGVLQRADSPEHLERGGPIGAGQSHRPMRGQLDMSPNY</sequence>
<dbReference type="Proteomes" id="UP001159363">
    <property type="component" value="Chromosome 5"/>
</dbReference>
<evidence type="ECO:0000313" key="3">
    <source>
        <dbReference type="Proteomes" id="UP001159363"/>
    </source>
</evidence>
<feature type="region of interest" description="Disordered" evidence="1">
    <location>
        <begin position="192"/>
        <end position="248"/>
    </location>
</feature>